<evidence type="ECO:0000259" key="1">
    <source>
        <dbReference type="Pfam" id="PF20703"/>
    </source>
</evidence>
<dbReference type="InterPro" id="IPR027417">
    <property type="entry name" value="P-loop_NTPase"/>
</dbReference>
<dbReference type="EMBL" id="JAWWNJ010000088">
    <property type="protein sequence ID" value="KAK7000605.1"/>
    <property type="molecule type" value="Genomic_DNA"/>
</dbReference>
<dbReference type="InterPro" id="IPR059179">
    <property type="entry name" value="MLKL-like_MCAfunc"/>
</dbReference>
<keyword evidence="3" id="KW-1185">Reference proteome</keyword>
<dbReference type="Pfam" id="PF20703">
    <property type="entry name" value="nSTAND1"/>
    <property type="match status" value="1"/>
</dbReference>
<dbReference type="SUPFAM" id="SSF48452">
    <property type="entry name" value="TPR-like"/>
    <property type="match status" value="1"/>
</dbReference>
<comment type="caution">
    <text evidence="2">The sequence shown here is derived from an EMBL/GenBank/DDBJ whole genome shotgun (WGS) entry which is preliminary data.</text>
</comment>
<dbReference type="InterPro" id="IPR011990">
    <property type="entry name" value="TPR-like_helical_dom_sf"/>
</dbReference>
<feature type="domain" description="Novel STAND NTPase 1" evidence="1">
    <location>
        <begin position="158"/>
        <end position="296"/>
    </location>
</feature>
<dbReference type="SUPFAM" id="SSF52540">
    <property type="entry name" value="P-loop containing nucleoside triphosphate hydrolases"/>
    <property type="match status" value="1"/>
</dbReference>
<accession>A0AAW0A361</accession>
<reference evidence="2 3" key="1">
    <citation type="journal article" date="2024" name="J Genomics">
        <title>Draft genome sequencing and assembly of Favolaschia claudopus CIRM-BRFM 2984 isolated from oak limbs.</title>
        <authorList>
            <person name="Navarro D."/>
            <person name="Drula E."/>
            <person name="Chaduli D."/>
            <person name="Cazenave R."/>
            <person name="Ahrendt S."/>
            <person name="Wang J."/>
            <person name="Lipzen A."/>
            <person name="Daum C."/>
            <person name="Barry K."/>
            <person name="Grigoriev I.V."/>
            <person name="Favel A."/>
            <person name="Rosso M.N."/>
            <person name="Martin F."/>
        </authorList>
    </citation>
    <scope>NUCLEOTIDE SEQUENCE [LARGE SCALE GENOMIC DNA]</scope>
    <source>
        <strain evidence="2 3">CIRM-BRFM 2984</strain>
    </source>
</reference>
<dbReference type="Gene3D" id="3.40.50.300">
    <property type="entry name" value="P-loop containing nucleotide triphosphate hydrolases"/>
    <property type="match status" value="1"/>
</dbReference>
<dbReference type="CDD" id="cd21037">
    <property type="entry name" value="MLKL_NTD"/>
    <property type="match status" value="1"/>
</dbReference>
<dbReference type="AlphaFoldDB" id="A0AAW0A361"/>
<proteinExistence type="predicted"/>
<gene>
    <name evidence="2" type="ORF">R3P38DRAFT_2561304</name>
</gene>
<dbReference type="PANTHER" id="PTHR47691:SF3">
    <property type="entry name" value="HTH-TYPE TRANSCRIPTIONAL REGULATOR RV0890C-RELATED"/>
    <property type="match status" value="1"/>
</dbReference>
<sequence>KQNKTECLELMEITHKIICEIINLHMKCEVPGSLPLDIVDHIGKFVETLRKMYAFLEAQQDGNKIKQLFRLADNSLLKDCQTGLAQAVKVFKIDTTLKLMINTQELEDRLKNMHQELLRTIREFSDAATTTCSEMSSVSSPITVIISNSFALLPPSPKIFHGRESEVQIILEMFGKEIFPRIAILGGGGMGKTSLATAVLHHPTMLAKFKHRFFVSAESAKDSIDLAALVGLHVGLDPGADLTKPVVRYFQKTKDCLLVLDNLETIWDTPESQDTVEQFLSMLDDIAHLALIITMRGVERPKKVCWTHPFLPPLQPLSQDAALQTFMDITDNCYDTEEINQVIRFTDYMPLAVDLMANLVDYEGLSAVSSHWEKEHTSTLAMGYDRKSNLDVSIGLSLSSPRVTTQSKDLLSLLSILPNGLSDGELVQSKLPITHVLKCKSILLATSLAYQDNKQRLRSLVPVREYMQKYMPPSEAMIQCLQTYFYAVTQMYNNYRYRGERLHSVIDQITCNLANLQEILRRSLSSHSSDMKNVIYCVLYLNSFYRITHRQSESMPLMTCVESMLPTLADKHIETSFLVEALLSYRYKQHLSEEWIAEKILVINQINDVYLQSDFYQGLGSHFWDHELNFVLAKKYLQIAVDLSESSGDIFSQSNFLIAMGDLCQLSGNYMDADVYVSRAQQFSRVSGHLHAEAHIDYIKAKLSIEVGDHKKAMSELNRSQQNIDICGLSSGTTYYQVLMRQAEIHLRKTEFIQAQTIYSQILENTTAENNGFCYSYALLNSAYIDIAKDEVTSHTTQNLGTARNISDQRERDMLGCDLMEAELSLKCGNIDLARHQLKKVLSSVKGKDPEIESICLERLGNSKLWLRSEEQATWTFILLSHAIHHQRKLEIHKALLFLGDVLVAEDEGTGMSLYTLALEGFTFMDIHQYRAECMLHLGDLANKHGDWVKAKTFWVQARPLFEWSSQTKSITEVDSRLACLKDPGTNQQALEKLVNLQVPGKIVSASIERSRVSMNNEVPVAVE</sequence>
<dbReference type="Gene3D" id="1.25.40.10">
    <property type="entry name" value="Tetratricopeptide repeat domain"/>
    <property type="match status" value="1"/>
</dbReference>
<evidence type="ECO:0000313" key="2">
    <source>
        <dbReference type="EMBL" id="KAK7000605.1"/>
    </source>
</evidence>
<dbReference type="Proteomes" id="UP001362999">
    <property type="component" value="Unassembled WGS sequence"/>
</dbReference>
<protein>
    <submittedName>
        <fullName evidence="2">ATPase-AAA-core domain-containing protein</fullName>
    </submittedName>
</protein>
<name>A0AAW0A361_9AGAR</name>
<dbReference type="InterPro" id="IPR049052">
    <property type="entry name" value="nSTAND1"/>
</dbReference>
<evidence type="ECO:0000313" key="3">
    <source>
        <dbReference type="Proteomes" id="UP001362999"/>
    </source>
</evidence>
<feature type="non-terminal residue" evidence="2">
    <location>
        <position position="1"/>
    </location>
</feature>
<organism evidence="2 3">
    <name type="scientific">Favolaschia claudopus</name>
    <dbReference type="NCBI Taxonomy" id="2862362"/>
    <lineage>
        <taxon>Eukaryota</taxon>
        <taxon>Fungi</taxon>
        <taxon>Dikarya</taxon>
        <taxon>Basidiomycota</taxon>
        <taxon>Agaricomycotina</taxon>
        <taxon>Agaricomycetes</taxon>
        <taxon>Agaricomycetidae</taxon>
        <taxon>Agaricales</taxon>
        <taxon>Marasmiineae</taxon>
        <taxon>Mycenaceae</taxon>
        <taxon>Favolaschia</taxon>
    </lineage>
</organism>
<dbReference type="PANTHER" id="PTHR47691">
    <property type="entry name" value="REGULATOR-RELATED"/>
    <property type="match status" value="1"/>
</dbReference>